<dbReference type="PROSITE" id="PS50222">
    <property type="entry name" value="EF_HAND_2"/>
    <property type="match status" value="1"/>
</dbReference>
<dbReference type="Pfam" id="PF13540">
    <property type="entry name" value="RCC1_2"/>
    <property type="match status" value="1"/>
</dbReference>
<keyword evidence="2" id="KW-0964">Secreted</keyword>
<dbReference type="PRINTS" id="PR00633">
    <property type="entry name" value="RCCNDNSATION"/>
</dbReference>
<comment type="caution">
    <text evidence="9">The sequence shown here is derived from an EMBL/GenBank/DDBJ whole genome shotgun (WGS) entry which is preliminary data.</text>
</comment>
<accession>A0ABU1AZL6</accession>
<evidence type="ECO:0000313" key="10">
    <source>
        <dbReference type="Proteomes" id="UP001225316"/>
    </source>
</evidence>
<keyword evidence="4" id="KW-0732">Signal</keyword>
<dbReference type="Pfam" id="PF18884">
    <property type="entry name" value="TSP3_bac"/>
    <property type="match status" value="3"/>
</dbReference>
<dbReference type="PANTHER" id="PTHR45982:SF1">
    <property type="entry name" value="REGULATOR OF CHROMOSOME CONDENSATION"/>
    <property type="match status" value="1"/>
</dbReference>
<dbReference type="Pfam" id="PF25390">
    <property type="entry name" value="WD40_RLD"/>
    <property type="match status" value="1"/>
</dbReference>
<feature type="region of interest" description="Disordered" evidence="7">
    <location>
        <begin position="3747"/>
        <end position="3778"/>
    </location>
</feature>
<dbReference type="InterPro" id="IPR059100">
    <property type="entry name" value="TSP3_bac"/>
</dbReference>
<keyword evidence="5" id="KW-0677">Repeat</keyword>
<dbReference type="InterPro" id="IPR002048">
    <property type="entry name" value="EF_hand_dom"/>
</dbReference>
<dbReference type="Pfam" id="PF00415">
    <property type="entry name" value="RCC1"/>
    <property type="match status" value="1"/>
</dbReference>
<evidence type="ECO:0000256" key="6">
    <source>
        <dbReference type="ARBA" id="ARBA00022837"/>
    </source>
</evidence>
<keyword evidence="10" id="KW-1185">Reference proteome</keyword>
<dbReference type="InterPro" id="IPR058923">
    <property type="entry name" value="RCC1-like_dom"/>
</dbReference>
<dbReference type="InterPro" id="IPR009091">
    <property type="entry name" value="RCC1/BLIP-II"/>
</dbReference>
<dbReference type="InterPro" id="IPR011635">
    <property type="entry name" value="CARDB"/>
</dbReference>
<evidence type="ECO:0000256" key="7">
    <source>
        <dbReference type="SAM" id="MobiDB-lite"/>
    </source>
</evidence>
<feature type="domain" description="EF-hand" evidence="8">
    <location>
        <begin position="1783"/>
        <end position="1818"/>
    </location>
</feature>
<evidence type="ECO:0000313" key="9">
    <source>
        <dbReference type="EMBL" id="MDQ8208704.1"/>
    </source>
</evidence>
<keyword evidence="3" id="KW-0344">Guanine-nucleotide releasing factor</keyword>
<dbReference type="PROSITE" id="PS00626">
    <property type="entry name" value="RCC1_2"/>
    <property type="match status" value="1"/>
</dbReference>
<dbReference type="RefSeq" id="WP_308951353.1">
    <property type="nucleotide sequence ID" value="NZ_JARXHW010000038.1"/>
</dbReference>
<dbReference type="InterPro" id="IPR000408">
    <property type="entry name" value="Reg_chr_condens"/>
</dbReference>
<dbReference type="InterPro" id="IPR051553">
    <property type="entry name" value="Ran_GTPase-activating"/>
</dbReference>
<sequence length="3934" mass="423135">MLPFASLDAAEISAGNASVLYVSDAGDLYVWGSNSSGQLGDGTQVDRDLPVASAESGPWLQVATSLVPTSSGSDGGHSLAIKADGTLWTWGNNDYGQLGLGDTTTRLVPTQVGSATNWTQVEAGSAFSMALNADGEIWLWGNNNHDQLGNAVSAQVQTTPVRLQDKEGNSPNDDKWIAIAAGADYALAIHAWGNPNSGYGQIYAWGRNSLYQLGLGHTSAVSAPTRVGSGSTWKKVEAGSTSSFAIDSYFKLFAWGQGAFGGLGTGASSGTSIQNIATPTAVVSSLGNMTFQDVSAGTSHTLALSTNGFLFFAGQNASGQSGIANGQSLYNIFQSVRAEVSDIAAGRDYSAIELNDGSLLAAGSNSSGQLGLGGNDSSSSFVSSALGAVDLVVESVEILSDVSNVSGSSDLDIEIVVQNNGTGTIELADVQALQLDMALSPATNFGATGQVQFTEGLSFSVPAGQAQEIAGASTLTIALSVTLPASVDVGNYNLLVDLDSNDLIEEFDESNNTGFLADAANFTLDLLPSALSLQAPQPSYAVGDSITLDYTIRNEGTGDLDKDKNTPFQLKFLLTPDYDDLSSSTVLELSPTAGSSALALDVDLPAGNSYSDSLSFSIPAGVDAVAYYVVLVVDETDVLSEVDEANNISISGSKLISIAELSLAEGLDYNGTAFTTTGSGNWYGFAYAGAEDGDAAFSPSLGEAQSAALQTSLTLPSVIRFNWKSATSSGNNRLSFQATGGSEALEISGQTAWAEVVIPVASESDLRWEYYVGTANANDRVYVDHLRVDPMTAPDFVLDSLTLELNGQEVDSVSLVAGQGGLKYNLKIRNQGLPHPAGTPIELQIYLSRDSNFDPAEDVLVRSLTYSGGLSSNGTVTIPETINLPNNLIDDYYLIGVVDANNAVEEIGVNEAGLALFPDGAGAAVQYNNLLVSESAIVNVQALPDLTIQTYPSLDSISIIGNVFTAGLDTFAAEFTLKNEGLGGAYDSMQVAVFLSEDEVFDASDYSLALHTEAGGFSPGNSRSVQIFLPTIPSDIPVGAFRYVGVYIDSTNAFTETDETNNVVFTRNPVYAFGTVDVDDAAEYAISTPTVAPFSAGFPFFGQKLVTHDDVDALQSAQIGDSQKSYFEADIAVAEDSLLSFYWKVSSENNGTDKRDSLKLYSNGQLRTMIAGEVDWAYQTLLLPASGSPYTLRWSYEKDSSTSSGDDMGWVDQISVEALSEPDFSFSTVQLVIDGSEVDSAEYVLGRDQLHLNYDVRNGGVTQPAGGNIQVHFYLSEDEFLDVDDYPVDGGDGLVQTFTALLNSGSQFSNSPSITLDPTIPAGEYYLIATVDEPDNIVEFNETNNTFISESRIVKLLALPDLTVEYTNQAFGGLLLIDDSLEASMEITNLGYGVVQGDFDVRLFLSEDTVLDEFDLLLREYSQNENLTSPIGGDHTYTFTPTIGSVGEFVPLGQRLYLAAYVDADDVFDESNETNNTVFSSTAAFIFGQVDLAEALDWESTSGDLQNNEVQPFEGDLPFIGLIDESVVSGDIARSTFIANGESSGFVMNVDLDAPAAISFLWKVSSEFTENEDGTIKADTFTLYVDNVAYGDSIAGEVDWEEKIVQIPAGAHEIRWAYEKDDSLSAGSDSAWIDQLSFIPDLEISALSASSPAGQPLTDLRPKDLLDIELVVANTNLGDVPVDTAYQVEVRLSQDQVWGNDNDVILDLTPENALSSLPVVGAPTAGNSVTLNFNSLVPEETSQGNYYLLARVDPSDSNSVVNEAGLVTEFDDENNDFVSAVADVEIRALQIVEALDIDGTGGFDAEEFKAVFPAINLDRMVQTGDASWDTSPDIEVNEGLGRWFALAGVVGAVEGDAIKSPVLGAGSAASLLFRLDQPRVVSFRVKANTSSSRNYMFFGANGNALRPEGDEVSAYFSGASDLGVSDGWQQVHYIVPSGAPIGFTYVQELARVGDERVFVDQLVVGEPIDEPDYVIDSIQYTPGEYVLGSDRLYVIVKGSNRGIVEAPLPEDFRIKVWLSSDAEAGNGDDISLGYLEKFQDLDEDASFAYQASLILPEELAEGNYYIIARVDADDSVAEYAIDAITGVEVDEPAAFAGNDNNFLRSDNRDIFIDRRANLRVQPSEDSVNDEIKVAGPAADPDFEDAPNEVHDLFIIAPTEDEGPSELFVKFDILNRGLSGVSAASSDDFVINVYATTSREEELTADRLITSFVETRGLAAGSRQTYEITTDIPDYIQAGQFYYLSVVVDATDVISESDEEDNVTYSEHPNVFVGEVSLNVALDDEGNYTPWDYSFVVPTELSSTQQAPFYGTTSVYGQDNPTNGIRSSAQSGPVQNGGVSWMQTSVSVDSKRLISFRWRVSSQFEIQNGVIYEDVLQFSIRGVNDAEFTPIAQISGLVEWAQYNYTIEEPGDYILRWSYIENGDGVRAGLDAGWVDDFSAAAYDLIPTFVLPDADTYRSGDPINVPVYIWNIKDRQLPDVGVTTYVRLSTARGDVSNLDWTDGNASDVELTPSDEKFDKLDLDDLIWLRDNLDDLESSVSQDSLNALMDAGIRDLLESEANELEAELDAQELLELTAVLDAGSWQDYSDEQLKLVIGFDQSSKEQLSRKRFLPVRTYTNEPELTIPVGLSLSAEYYLGVWVNPLNLLLENNASNNLLWSGAKVVTLDADETVPSALERAGTGLLEDSADWELSGYGRWFPSADQSIVGGSSLSSPDVDQPIPVDGSAVVSARVEGPKLLRFQWYSEIGDAIDRVQFMLNEEPVMRESLMDPTPMELSSEDDGVWIEETILIPAGLQEIAWSYTRVDDEQPQGRVFVDNVRLDDIADVADLSIVDVSYVGGEYVLERDSFPLNVTVENRANMPVGFDYNDLDLEVRLSLDDTFESASELIGHIGVASVLDSGQRLVFTGDIELPINLTPGTYYLLVRVRSLDPNFQEFTYDTGVELLDNNDSVSVLQDVEITRLPQLVVRAINVENQKLFYPNETILFDWELENVGLGDIPAGTELTQTIELWQFDASEDEFLLSNAEFVMELDTVTEQVALPGRLTAQNAAQSLLSYRHVLELPGQAELLAALGADQVSGGMEDLDEAVIAALAELEDYQYFFVINRDQTIEQSSDLSVIGVTDQRFQLAAFPYDAGLDPSTDALATVDYASWQKFVSSRISNAPSGDLHADFGTSNFANLYYYAFNLPFLSDLSDTSPSLESVNGETTYNKARIVYDEGVAYPAITFPVVRGATDIIYQVQNSDDDGATWNTLLDIETPYLDTLYGLTTGYVGADTLTGEGGLVADPLVMDVVDHNYTANVTVRNDVAVAPGGVAVDPATQMRVVVRLKNQSDLSQFVIDYFLDRGVYDYTLMRDRDDYDGDGVSNFVELQLGTDPTDANDVSNPTFLEMFVAQGMGDAGVYGSPIPLNIGPLDDYDNDGDSNALELMSGSNPSNHGSTVVSQPVPYFVAVQLLNYNAFDVQPVDKYAPGDDYDGDGVSNIVELQLGRDPTDAADANSTTVLQNFVAERFVNVYSVYGAPAPLNIGPLEDYDGDGVSNLAEIQLGGNPISDLDTGEFSIMQAYTAVGMANAGVFGPEVQVSIQPNDNYDNDLINNGLEVMLGSDPTDANSGVLLTSLEYFVANRMFYSFIDRPVDNYGPFDDFDGDGVSNIAELMLSTSTSNAFFSPSDPLDIFVVEQFALLGEFGSFTTSYYASSDFDFDGVSNIAELQLGRNPLSNVDWGSTTELENCVAEQMAEYGAYGNPVPANLAPEDDYDGDGMSNASELQLGSDPTNSADVATTSASESALAGAFAAEGILVGQMYNGVTVVAADLASDADFDGDGESNLYEWALGGDMTSDAASSPSLQAQMIGTDFIVTYVRLIGAERPANLEIIAECALVLTGPWDAVPALGSTESLNADQTGLSSTDYERIDLTIDTNEIDCPFFRVSVSEAP</sequence>
<reference evidence="9 10" key="1">
    <citation type="submission" date="2023-04" db="EMBL/GenBank/DDBJ databases">
        <title>A novel bacteria isolated from coastal sediment.</title>
        <authorList>
            <person name="Liu X.-J."/>
            <person name="Du Z.-J."/>
        </authorList>
    </citation>
    <scope>NUCLEOTIDE SEQUENCE [LARGE SCALE GENOMIC DNA]</scope>
    <source>
        <strain evidence="9 10">SDUM461003</strain>
    </source>
</reference>
<dbReference type="EMBL" id="JARXHW010000038">
    <property type="protein sequence ID" value="MDQ8208704.1"/>
    <property type="molecule type" value="Genomic_DNA"/>
</dbReference>
<dbReference type="Proteomes" id="UP001225316">
    <property type="component" value="Unassembled WGS sequence"/>
</dbReference>
<evidence type="ECO:0000259" key="8">
    <source>
        <dbReference type="PROSITE" id="PS50222"/>
    </source>
</evidence>
<gene>
    <name evidence="9" type="ORF">QEH52_14350</name>
</gene>
<evidence type="ECO:0000256" key="1">
    <source>
        <dbReference type="ARBA" id="ARBA00004613"/>
    </source>
</evidence>
<dbReference type="Gene3D" id="2.60.40.10">
    <property type="entry name" value="Immunoglobulins"/>
    <property type="match status" value="6"/>
</dbReference>
<dbReference type="PANTHER" id="PTHR45982">
    <property type="entry name" value="REGULATOR OF CHROMOSOME CONDENSATION"/>
    <property type="match status" value="1"/>
</dbReference>
<dbReference type="InterPro" id="IPR013783">
    <property type="entry name" value="Ig-like_fold"/>
</dbReference>
<dbReference type="Gene3D" id="2.130.10.30">
    <property type="entry name" value="Regulator of chromosome condensation 1/beta-lactamase-inhibitor protein II"/>
    <property type="match status" value="2"/>
</dbReference>
<proteinExistence type="predicted"/>
<dbReference type="Pfam" id="PF07705">
    <property type="entry name" value="CARDB"/>
    <property type="match status" value="4"/>
</dbReference>
<keyword evidence="6" id="KW-0106">Calcium</keyword>
<dbReference type="PROSITE" id="PS50012">
    <property type="entry name" value="RCC1_3"/>
    <property type="match status" value="5"/>
</dbReference>
<evidence type="ECO:0000256" key="3">
    <source>
        <dbReference type="ARBA" id="ARBA00022658"/>
    </source>
</evidence>
<evidence type="ECO:0000256" key="2">
    <source>
        <dbReference type="ARBA" id="ARBA00022525"/>
    </source>
</evidence>
<evidence type="ECO:0000256" key="5">
    <source>
        <dbReference type="ARBA" id="ARBA00022737"/>
    </source>
</evidence>
<organism evidence="9 10">
    <name type="scientific">Thalassobacterium maritimum</name>
    <dbReference type="NCBI Taxonomy" id="3041265"/>
    <lineage>
        <taxon>Bacteria</taxon>
        <taxon>Pseudomonadati</taxon>
        <taxon>Verrucomicrobiota</taxon>
        <taxon>Opitutia</taxon>
        <taxon>Puniceicoccales</taxon>
        <taxon>Coraliomargaritaceae</taxon>
        <taxon>Thalassobacterium</taxon>
    </lineage>
</organism>
<protein>
    <submittedName>
        <fullName evidence="9">CARDB domain-containing protein</fullName>
    </submittedName>
</protein>
<dbReference type="SUPFAM" id="SSF50985">
    <property type="entry name" value="RCC1/BLIP-II"/>
    <property type="match status" value="2"/>
</dbReference>
<comment type="subcellular location">
    <subcellularLocation>
        <location evidence="1">Secreted</location>
    </subcellularLocation>
</comment>
<feature type="compositionally biased region" description="Polar residues" evidence="7">
    <location>
        <begin position="3761"/>
        <end position="3778"/>
    </location>
</feature>
<name>A0ABU1AZL6_9BACT</name>
<evidence type="ECO:0000256" key="4">
    <source>
        <dbReference type="ARBA" id="ARBA00022729"/>
    </source>
</evidence>